<dbReference type="GO" id="GO:0042585">
    <property type="term" value="C:germinal vesicle"/>
    <property type="evidence" value="ECO:0007669"/>
    <property type="project" value="TreeGrafter"/>
</dbReference>
<feature type="compositionally biased region" description="Basic and acidic residues" evidence="5">
    <location>
        <begin position="54"/>
        <end position="64"/>
    </location>
</feature>
<dbReference type="InterPro" id="IPR010736">
    <property type="entry name" value="SHIPPO-rpt"/>
</dbReference>
<keyword evidence="3" id="KW-0963">Cytoplasm</keyword>
<comment type="caution">
    <text evidence="6">The sequence shown here is derived from an EMBL/GenBank/DDBJ whole genome shotgun (WGS) entry which is preliminary data.</text>
</comment>
<keyword evidence="4" id="KW-0539">Nucleus</keyword>
<name>A0AAV2T4G2_CALDB</name>
<evidence type="ECO:0000256" key="2">
    <source>
        <dbReference type="ARBA" id="ARBA00004496"/>
    </source>
</evidence>
<dbReference type="GO" id="GO:0005737">
    <property type="term" value="C:cytoplasm"/>
    <property type="evidence" value="ECO:0007669"/>
    <property type="project" value="UniProtKB-SubCell"/>
</dbReference>
<dbReference type="GO" id="GO:0001939">
    <property type="term" value="C:female pronucleus"/>
    <property type="evidence" value="ECO:0007669"/>
    <property type="project" value="TreeGrafter"/>
</dbReference>
<dbReference type="EMBL" id="CAXLJL010000123">
    <property type="protein sequence ID" value="CAL5132357.1"/>
    <property type="molecule type" value="Genomic_DNA"/>
</dbReference>
<dbReference type="GO" id="GO:0042393">
    <property type="term" value="F:histone binding"/>
    <property type="evidence" value="ECO:0007669"/>
    <property type="project" value="TreeGrafter"/>
</dbReference>
<evidence type="ECO:0000313" key="6">
    <source>
        <dbReference type="EMBL" id="CAL5132357.1"/>
    </source>
</evidence>
<dbReference type="GO" id="GO:0003682">
    <property type="term" value="F:chromatin binding"/>
    <property type="evidence" value="ECO:0007669"/>
    <property type="project" value="TreeGrafter"/>
</dbReference>
<dbReference type="PANTHER" id="PTHR35678">
    <property type="entry name" value="PROTEIN STPG4"/>
    <property type="match status" value="1"/>
</dbReference>
<dbReference type="GO" id="GO:0044727">
    <property type="term" value="P:epigenetic programing of male pronucleus"/>
    <property type="evidence" value="ECO:0007669"/>
    <property type="project" value="TreeGrafter"/>
</dbReference>
<sequence>MTSAFKSRTDRSGQKCGNLSLTFPGPGNYEVADSQDTLANSAWAGRSCFLSKSERPGLESKDKVPGPGTYEIKETSVNKRSSGKVKISKKINDFKPVANSFTPQMDPGPGAYNISSGFSAPHFMSSAAFLSNVPRWLPPNAPIGMGMGDMVSGGGPLACAGGADAFSNPGPTRYNPTLPTRMSYHYNTNNGWL</sequence>
<evidence type="ECO:0000256" key="3">
    <source>
        <dbReference type="ARBA" id="ARBA00022490"/>
    </source>
</evidence>
<reference evidence="6" key="1">
    <citation type="submission" date="2024-06" db="EMBL/GenBank/DDBJ databases">
        <authorList>
            <person name="Liu X."/>
            <person name="Lenzi L."/>
            <person name="Haldenby T S."/>
            <person name="Uol C."/>
        </authorList>
    </citation>
    <scope>NUCLEOTIDE SEQUENCE</scope>
</reference>
<proteinExistence type="predicted"/>
<dbReference type="AlphaFoldDB" id="A0AAV2T4G2"/>
<evidence type="ECO:0000256" key="1">
    <source>
        <dbReference type="ARBA" id="ARBA00004123"/>
    </source>
</evidence>
<protein>
    <submittedName>
        <fullName evidence="6">Uncharacterized protein</fullName>
    </submittedName>
</protein>
<evidence type="ECO:0000313" key="7">
    <source>
        <dbReference type="Proteomes" id="UP001497525"/>
    </source>
</evidence>
<gene>
    <name evidence="6" type="ORF">CDAUBV1_LOCUS5190</name>
</gene>
<comment type="subcellular location">
    <subcellularLocation>
        <location evidence="2">Cytoplasm</location>
    </subcellularLocation>
    <subcellularLocation>
        <location evidence="1">Nucleus</location>
    </subcellularLocation>
</comment>
<organism evidence="6 7">
    <name type="scientific">Calicophoron daubneyi</name>
    <name type="common">Rumen fluke</name>
    <name type="synonym">Paramphistomum daubneyi</name>
    <dbReference type="NCBI Taxonomy" id="300641"/>
    <lineage>
        <taxon>Eukaryota</taxon>
        <taxon>Metazoa</taxon>
        <taxon>Spiralia</taxon>
        <taxon>Lophotrochozoa</taxon>
        <taxon>Platyhelminthes</taxon>
        <taxon>Trematoda</taxon>
        <taxon>Digenea</taxon>
        <taxon>Plagiorchiida</taxon>
        <taxon>Pronocephalata</taxon>
        <taxon>Paramphistomoidea</taxon>
        <taxon>Paramphistomidae</taxon>
        <taxon>Calicophoron</taxon>
    </lineage>
</organism>
<dbReference type="Proteomes" id="UP001497525">
    <property type="component" value="Unassembled WGS sequence"/>
</dbReference>
<feature type="region of interest" description="Disordered" evidence="5">
    <location>
        <begin position="54"/>
        <end position="84"/>
    </location>
</feature>
<dbReference type="PANTHER" id="PTHR35678:SF1">
    <property type="entry name" value="PROTEIN STPG4"/>
    <property type="match status" value="1"/>
</dbReference>
<accession>A0AAV2T4G2</accession>
<dbReference type="GO" id="GO:0001940">
    <property type="term" value="C:male pronucleus"/>
    <property type="evidence" value="ECO:0007669"/>
    <property type="project" value="TreeGrafter"/>
</dbReference>
<dbReference type="Pfam" id="PF07004">
    <property type="entry name" value="SHIPPO-rpt"/>
    <property type="match status" value="3"/>
</dbReference>
<evidence type="ECO:0000256" key="4">
    <source>
        <dbReference type="ARBA" id="ARBA00023242"/>
    </source>
</evidence>
<evidence type="ECO:0000256" key="5">
    <source>
        <dbReference type="SAM" id="MobiDB-lite"/>
    </source>
</evidence>